<name>A0A2P4QG77_RHIID</name>
<dbReference type="Proteomes" id="UP000018888">
    <property type="component" value="Unassembled WGS sequence"/>
</dbReference>
<gene>
    <name evidence="1" type="ORF">GLOIN_2v869220</name>
</gene>
<accession>A0A2P4QG77</accession>
<protein>
    <submittedName>
        <fullName evidence="1">Uncharacterized protein</fullName>
    </submittedName>
</protein>
<proteinExistence type="predicted"/>
<comment type="caution">
    <text evidence="1">The sequence shown here is derived from an EMBL/GenBank/DDBJ whole genome shotgun (WGS) entry which is preliminary data.</text>
</comment>
<keyword evidence="2" id="KW-1185">Reference proteome</keyword>
<sequence length="91" mass="10824">MLNVFYTYDNCDNSRSIRSDLKPFSGIMYLVSNKIYHYTLFNSIIKLKNLQLQSTKSLVLERIFVYPSYASSIFKIFNKSNFEQVNVLRYQ</sequence>
<dbReference type="AlphaFoldDB" id="A0A2P4QG77"/>
<reference evidence="1 2" key="1">
    <citation type="journal article" date="2013" name="Proc. Natl. Acad. Sci. U.S.A.">
        <title>Genome of an arbuscular mycorrhizal fungus provides insight into the oldest plant symbiosis.</title>
        <authorList>
            <person name="Tisserant E."/>
            <person name="Malbreil M."/>
            <person name="Kuo A."/>
            <person name="Kohler A."/>
            <person name="Symeonidi A."/>
            <person name="Balestrini R."/>
            <person name="Charron P."/>
            <person name="Duensing N."/>
            <person name="Frei Dit Frey N."/>
            <person name="Gianinazzi-Pearson V."/>
            <person name="Gilbert L.B."/>
            <person name="Handa Y."/>
            <person name="Herr J.R."/>
            <person name="Hijri M."/>
            <person name="Koul R."/>
            <person name="Kawaguchi M."/>
            <person name="Krajinski F."/>
            <person name="Lammers P.J."/>
            <person name="Masclaux F.G."/>
            <person name="Murat C."/>
            <person name="Morin E."/>
            <person name="Ndikumana S."/>
            <person name="Pagni M."/>
            <person name="Petitpierre D."/>
            <person name="Requena N."/>
            <person name="Rosikiewicz P."/>
            <person name="Riley R."/>
            <person name="Saito K."/>
            <person name="San Clemente H."/>
            <person name="Shapiro H."/>
            <person name="van Tuinen D."/>
            <person name="Becard G."/>
            <person name="Bonfante P."/>
            <person name="Paszkowski U."/>
            <person name="Shachar-Hill Y.Y."/>
            <person name="Tuskan G.A."/>
            <person name="Young P.W."/>
            <person name="Sanders I.R."/>
            <person name="Henrissat B."/>
            <person name="Rensing S.A."/>
            <person name="Grigoriev I.V."/>
            <person name="Corradi N."/>
            <person name="Roux C."/>
            <person name="Martin F."/>
        </authorList>
    </citation>
    <scope>NUCLEOTIDE SEQUENCE [LARGE SCALE GENOMIC DNA]</scope>
    <source>
        <strain evidence="1 2">DAOM 197198</strain>
    </source>
</reference>
<evidence type="ECO:0000313" key="2">
    <source>
        <dbReference type="Proteomes" id="UP000018888"/>
    </source>
</evidence>
<reference evidence="1 2" key="2">
    <citation type="journal article" date="2018" name="New Phytol.">
        <title>High intraspecific genome diversity in the model arbuscular mycorrhizal symbiont Rhizophagus irregularis.</title>
        <authorList>
            <person name="Chen E.C.H."/>
            <person name="Morin E."/>
            <person name="Beaudet D."/>
            <person name="Noel J."/>
            <person name="Yildirir G."/>
            <person name="Ndikumana S."/>
            <person name="Charron P."/>
            <person name="St-Onge C."/>
            <person name="Giorgi J."/>
            <person name="Kruger M."/>
            <person name="Marton T."/>
            <person name="Ropars J."/>
            <person name="Grigoriev I.V."/>
            <person name="Hainaut M."/>
            <person name="Henrissat B."/>
            <person name="Roux C."/>
            <person name="Martin F."/>
            <person name="Corradi N."/>
        </authorList>
    </citation>
    <scope>NUCLEOTIDE SEQUENCE [LARGE SCALE GENOMIC DNA]</scope>
    <source>
        <strain evidence="1 2">DAOM 197198</strain>
    </source>
</reference>
<dbReference type="EMBL" id="AUPC02000048">
    <property type="protein sequence ID" value="POG76642.1"/>
    <property type="molecule type" value="Genomic_DNA"/>
</dbReference>
<evidence type="ECO:0000313" key="1">
    <source>
        <dbReference type="EMBL" id="POG76642.1"/>
    </source>
</evidence>
<organism evidence="1 2">
    <name type="scientific">Rhizophagus irregularis (strain DAOM 181602 / DAOM 197198 / MUCL 43194)</name>
    <name type="common">Arbuscular mycorrhizal fungus</name>
    <name type="synonym">Glomus intraradices</name>
    <dbReference type="NCBI Taxonomy" id="747089"/>
    <lineage>
        <taxon>Eukaryota</taxon>
        <taxon>Fungi</taxon>
        <taxon>Fungi incertae sedis</taxon>
        <taxon>Mucoromycota</taxon>
        <taxon>Glomeromycotina</taxon>
        <taxon>Glomeromycetes</taxon>
        <taxon>Glomerales</taxon>
        <taxon>Glomeraceae</taxon>
        <taxon>Rhizophagus</taxon>
    </lineage>
</organism>